<dbReference type="Gene3D" id="3.40.50.12780">
    <property type="entry name" value="N-terminal domain of ligase-like"/>
    <property type="match status" value="1"/>
</dbReference>
<dbReference type="EMBL" id="LAZR01000073">
    <property type="protein sequence ID" value="KKN95067.1"/>
    <property type="molecule type" value="Genomic_DNA"/>
</dbReference>
<dbReference type="AlphaFoldDB" id="A0A0F9V5U3"/>
<sequence>MAESRRFKLYSKLPVWLQNVSCSIAGLKMRRERFGPTFRKFLASLQESEWWSLAELKNYQDERLRFVIAYAYKNVPFYREVMDERKLIPADIRTAEDLPKLPILTKNILRDRAADLISRAIPPKKMTIGHTGGTTGKSLTLYYDKDSIPMFWAAGWRQRMRFGLALNDEYAGFAGRNVVPLNVMAPPFWRRNLPLHQTYISCHHMTQKNMPILARYLQKRKITYYVGYPSVIYLFSQYLIETGQQLPHPPKVIYNVAETLLPHQRRSMQEAFGPDCHITDQYGASEYVVNISACQMDRFHVDMEYGVSEFVPLVNMPSNVRRIVGTGLWNLAMPLIRYDIGDIATLPEDPSEECSCGRKLPMVDKIDGRIESYIITPDGRQAGRLDFLFKDSPGIEEAQLIQSELKSVTIKIVKNDKYHAKDEEKLLADLKTYLGPVIRFDLEYVDEIPRTANGKFRQIVSTLFKDQQALD</sequence>
<organism evidence="1">
    <name type="scientific">marine sediment metagenome</name>
    <dbReference type="NCBI Taxonomy" id="412755"/>
    <lineage>
        <taxon>unclassified sequences</taxon>
        <taxon>metagenomes</taxon>
        <taxon>ecological metagenomes</taxon>
    </lineage>
</organism>
<reference evidence="1" key="1">
    <citation type="journal article" date="2015" name="Nature">
        <title>Complex archaea that bridge the gap between prokaryotes and eukaryotes.</title>
        <authorList>
            <person name="Spang A."/>
            <person name="Saw J.H."/>
            <person name="Jorgensen S.L."/>
            <person name="Zaremba-Niedzwiedzka K."/>
            <person name="Martijn J."/>
            <person name="Lind A.E."/>
            <person name="van Eijk R."/>
            <person name="Schleper C."/>
            <person name="Guy L."/>
            <person name="Ettema T.J."/>
        </authorList>
    </citation>
    <scope>NUCLEOTIDE SEQUENCE</scope>
</reference>
<comment type="caution">
    <text evidence="1">The sequence shown here is derived from an EMBL/GenBank/DDBJ whole genome shotgun (WGS) entry which is preliminary data.</text>
</comment>
<dbReference type="SUPFAM" id="SSF56801">
    <property type="entry name" value="Acetyl-CoA synthetase-like"/>
    <property type="match status" value="1"/>
</dbReference>
<name>A0A0F9V5U3_9ZZZZ</name>
<accession>A0A0F9V5U3</accession>
<gene>
    <name evidence="1" type="ORF">LCGC14_0181350</name>
</gene>
<dbReference type="InterPro" id="IPR053158">
    <property type="entry name" value="CapK_Type1_Caps_Biosynth"/>
</dbReference>
<evidence type="ECO:0008006" key="2">
    <source>
        <dbReference type="Google" id="ProtNLM"/>
    </source>
</evidence>
<protein>
    <recommendedName>
        <fullName evidence="2">AMP-dependent synthetase/ligase domain-containing protein</fullName>
    </recommendedName>
</protein>
<evidence type="ECO:0000313" key="1">
    <source>
        <dbReference type="EMBL" id="KKN95067.1"/>
    </source>
</evidence>
<dbReference type="InterPro" id="IPR042099">
    <property type="entry name" value="ANL_N_sf"/>
</dbReference>
<proteinExistence type="predicted"/>
<dbReference type="PANTHER" id="PTHR36932">
    <property type="entry name" value="CAPSULAR POLYSACCHARIDE BIOSYNTHESIS PROTEIN"/>
    <property type="match status" value="1"/>
</dbReference>
<dbReference type="PANTHER" id="PTHR36932:SF1">
    <property type="entry name" value="CAPSULAR POLYSACCHARIDE BIOSYNTHESIS PROTEIN"/>
    <property type="match status" value="1"/>
</dbReference>